<dbReference type="Proteomes" id="UP000563898">
    <property type="component" value="Unassembled WGS sequence"/>
</dbReference>
<organism evidence="1 2">
    <name type="scientific">Gordonia polyisoprenivorans</name>
    <dbReference type="NCBI Taxonomy" id="84595"/>
    <lineage>
        <taxon>Bacteria</taxon>
        <taxon>Bacillati</taxon>
        <taxon>Actinomycetota</taxon>
        <taxon>Actinomycetes</taxon>
        <taxon>Mycobacteriales</taxon>
        <taxon>Gordoniaceae</taxon>
        <taxon>Gordonia</taxon>
    </lineage>
</organism>
<dbReference type="RefSeq" id="WP_138944165.1">
    <property type="nucleotide sequence ID" value="NZ_JAZGUS010000063.1"/>
</dbReference>
<comment type="caution">
    <text evidence="1">The sequence shown here is derived from an EMBL/GenBank/DDBJ whole genome shotgun (WGS) entry which is preliminary data.</text>
</comment>
<sequence length="81" mass="8951">MHDISVTPVPNGAILTIRWDSEPERIYLIPLGTGDLIAQYQLDVWITQLDLNLDDAGSWRANATRIGVDTYLAVLPTRGSS</sequence>
<protein>
    <submittedName>
        <fullName evidence="1">Uncharacterized protein</fullName>
    </submittedName>
</protein>
<reference evidence="1 2" key="1">
    <citation type="submission" date="2020-04" db="EMBL/GenBank/DDBJ databases">
        <title>MicrobeNet Type strains.</title>
        <authorList>
            <person name="Nicholson A.C."/>
        </authorList>
    </citation>
    <scope>NUCLEOTIDE SEQUENCE [LARGE SCALE GENOMIC DNA]</scope>
    <source>
        <strain evidence="1 2">ATCC BAA-14</strain>
    </source>
</reference>
<accession>A0A846WFN6</accession>
<dbReference type="EMBL" id="JAAXPC010000001">
    <property type="protein sequence ID" value="NKY00605.1"/>
    <property type="molecule type" value="Genomic_DNA"/>
</dbReference>
<evidence type="ECO:0000313" key="2">
    <source>
        <dbReference type="Proteomes" id="UP000563898"/>
    </source>
</evidence>
<gene>
    <name evidence="1" type="ORF">HGA05_03365</name>
</gene>
<evidence type="ECO:0000313" key="1">
    <source>
        <dbReference type="EMBL" id="NKY00605.1"/>
    </source>
</evidence>
<name>A0A846WFN6_9ACTN</name>
<proteinExistence type="predicted"/>
<dbReference type="AlphaFoldDB" id="A0A846WFN6"/>